<sequence length="673" mass="76006">MTGISKELRSSTAKAARIYVSGSNQTRPTRGQPARTLTIAELAAIHHTNVSLLKKYIMLLKQGKNPPSEASDSLRGGVPCLTKQEEAAIITYIQKVENTSFQLTDACIVNKANFIRRLHNEGPVSYKWLPRFKARHPELTSRIGRFKEVSRIGAELDPDGLEAWYTEYEAVAKGLQILPENLWNFDETPLQIGWARGKVKVASIPGRYIPSFLILFVKALLEDYVLADVDDDVVITYTDSGYNNAYRALQWLKYFNSYSFKASDSFKGYTIESWFGYAADISYKDYKEPFCIRTIPRVTRLLLMDRFSAYEDPEFLWYCDMFDIVPFKLPSHMSHLMQPLDEGVFQHIKQSQQRSLQKWEAVLTPRSAKRKLANISITNAAEDLQNAVNDVLIALDYSIISQNAQTEALRAARERLANQAARTKTLRCIAGIKDGAFTRGQLLAKVKARQEKEYQELLKKQARAQKAILRQLKVEEAASSQPRVRGRAAARAKAEQEARAREHLASMNSEVQQRYLNLREAWDQADDSQKIQLSAIMPLEALRSFPDYSDWEAAQELRREAQAAVEALPELARHPLSSPNAGYITVATNSSVGLPGSDNSVEIITHRPPGSTWARDISIDAGRPVDSHGREVQFISQAWSGESRYMPANYSSDDLEIIVGDVPIRVLKSRRRT</sequence>
<dbReference type="SMART" id="SM00674">
    <property type="entry name" value="CENPB"/>
    <property type="match status" value="1"/>
</dbReference>
<dbReference type="AlphaFoldDB" id="A0A8H7K5T6"/>
<proteinExistence type="predicted"/>
<dbReference type="Pfam" id="PF03184">
    <property type="entry name" value="DDE_1"/>
    <property type="match status" value="1"/>
</dbReference>
<organism evidence="3 4">
    <name type="scientific">Bionectria ochroleuca</name>
    <name type="common">Gliocladium roseum</name>
    <dbReference type="NCBI Taxonomy" id="29856"/>
    <lineage>
        <taxon>Eukaryota</taxon>
        <taxon>Fungi</taxon>
        <taxon>Dikarya</taxon>
        <taxon>Ascomycota</taxon>
        <taxon>Pezizomycotina</taxon>
        <taxon>Sordariomycetes</taxon>
        <taxon>Hypocreomycetidae</taxon>
        <taxon>Hypocreales</taxon>
        <taxon>Bionectriaceae</taxon>
        <taxon>Clonostachys</taxon>
    </lineage>
</organism>
<reference evidence="3" key="1">
    <citation type="submission" date="2020-10" db="EMBL/GenBank/DDBJ databases">
        <title>High-Quality Genome Resource of Clonostachys rosea strain S41 by Oxford Nanopore Long-Read Sequencing.</title>
        <authorList>
            <person name="Wang H."/>
        </authorList>
    </citation>
    <scope>NUCLEOTIDE SEQUENCE</scope>
    <source>
        <strain evidence="3">S41</strain>
    </source>
</reference>
<dbReference type="InterPro" id="IPR004875">
    <property type="entry name" value="DDE_SF_endonuclease_dom"/>
</dbReference>
<dbReference type="GO" id="GO:0003677">
    <property type="term" value="F:DNA binding"/>
    <property type="evidence" value="ECO:0007669"/>
    <property type="project" value="UniProtKB-KW"/>
</dbReference>
<dbReference type="InterPro" id="IPR050863">
    <property type="entry name" value="CenT-Element_Derived"/>
</dbReference>
<dbReference type="EMBL" id="JADCTT010000015">
    <property type="protein sequence ID" value="KAF9744021.1"/>
    <property type="molecule type" value="Genomic_DNA"/>
</dbReference>
<keyword evidence="1" id="KW-0238">DNA-binding</keyword>
<accession>A0A8H7K5T6</accession>
<dbReference type="PROSITE" id="PS51253">
    <property type="entry name" value="HTH_CENPB"/>
    <property type="match status" value="1"/>
</dbReference>
<evidence type="ECO:0000313" key="3">
    <source>
        <dbReference type="EMBL" id="KAF9744021.1"/>
    </source>
</evidence>
<name>A0A8H7K5T6_BIOOC</name>
<dbReference type="Proteomes" id="UP000616885">
    <property type="component" value="Unassembled WGS sequence"/>
</dbReference>
<dbReference type="InterPro" id="IPR006600">
    <property type="entry name" value="HTH_CenpB_DNA-bd_dom"/>
</dbReference>
<feature type="domain" description="HTH CENPB-type" evidence="2">
    <location>
        <begin position="73"/>
        <end position="142"/>
    </location>
</feature>
<dbReference type="Pfam" id="PF03221">
    <property type="entry name" value="HTH_Tnp_Tc5"/>
    <property type="match status" value="1"/>
</dbReference>
<dbReference type="GO" id="GO:0005634">
    <property type="term" value="C:nucleus"/>
    <property type="evidence" value="ECO:0007669"/>
    <property type="project" value="TreeGrafter"/>
</dbReference>
<dbReference type="PANTHER" id="PTHR19303">
    <property type="entry name" value="TRANSPOSON"/>
    <property type="match status" value="1"/>
</dbReference>
<evidence type="ECO:0000256" key="1">
    <source>
        <dbReference type="ARBA" id="ARBA00023125"/>
    </source>
</evidence>
<evidence type="ECO:0000259" key="2">
    <source>
        <dbReference type="PROSITE" id="PS51253"/>
    </source>
</evidence>
<protein>
    <recommendedName>
        <fullName evidence="2">HTH CENPB-type domain-containing protein</fullName>
    </recommendedName>
</protein>
<gene>
    <name evidence="3" type="ORF">IM811_005601</name>
</gene>
<dbReference type="PANTHER" id="PTHR19303:SF74">
    <property type="entry name" value="POGO TRANSPOSABLE ELEMENT WITH KRAB DOMAIN"/>
    <property type="match status" value="1"/>
</dbReference>
<evidence type="ECO:0000313" key="4">
    <source>
        <dbReference type="Proteomes" id="UP000616885"/>
    </source>
</evidence>
<comment type="caution">
    <text evidence="3">The sequence shown here is derived from an EMBL/GenBank/DDBJ whole genome shotgun (WGS) entry which is preliminary data.</text>
</comment>